<keyword evidence="3" id="KW-1185">Reference proteome</keyword>
<dbReference type="Proteomes" id="UP000777438">
    <property type="component" value="Unassembled WGS sequence"/>
</dbReference>
<proteinExistence type="predicted"/>
<feature type="chain" id="PRO_5040154978" description="Ubiquitin 3 binding protein But2 C-terminal domain-containing protein" evidence="1">
    <location>
        <begin position="17"/>
        <end position="191"/>
    </location>
</feature>
<name>A0A9P8VWC1_9HYPO</name>
<dbReference type="EMBL" id="JAGPYM010000026">
    <property type="protein sequence ID" value="KAH6880410.1"/>
    <property type="molecule type" value="Genomic_DNA"/>
</dbReference>
<gene>
    <name evidence="2" type="ORF">B0T10DRAFT_463970</name>
</gene>
<dbReference type="AlphaFoldDB" id="A0A9P8VWC1"/>
<reference evidence="2 3" key="1">
    <citation type="journal article" date="2021" name="Nat. Commun.">
        <title>Genetic determinants of endophytism in the Arabidopsis root mycobiome.</title>
        <authorList>
            <person name="Mesny F."/>
            <person name="Miyauchi S."/>
            <person name="Thiergart T."/>
            <person name="Pickel B."/>
            <person name="Atanasova L."/>
            <person name="Karlsson M."/>
            <person name="Huettel B."/>
            <person name="Barry K.W."/>
            <person name="Haridas S."/>
            <person name="Chen C."/>
            <person name="Bauer D."/>
            <person name="Andreopoulos W."/>
            <person name="Pangilinan J."/>
            <person name="LaButti K."/>
            <person name="Riley R."/>
            <person name="Lipzen A."/>
            <person name="Clum A."/>
            <person name="Drula E."/>
            <person name="Henrissat B."/>
            <person name="Kohler A."/>
            <person name="Grigoriev I.V."/>
            <person name="Martin F.M."/>
            <person name="Hacquard S."/>
        </authorList>
    </citation>
    <scope>NUCLEOTIDE SEQUENCE [LARGE SCALE GENOMIC DNA]</scope>
    <source>
        <strain evidence="2 3">MPI-CAGE-CH-0241</strain>
    </source>
</reference>
<evidence type="ECO:0008006" key="4">
    <source>
        <dbReference type="Google" id="ProtNLM"/>
    </source>
</evidence>
<dbReference type="OrthoDB" id="5356630at2759"/>
<evidence type="ECO:0000256" key="1">
    <source>
        <dbReference type="SAM" id="SignalP"/>
    </source>
</evidence>
<keyword evidence="1" id="KW-0732">Signal</keyword>
<sequence length="191" mass="20932">MKFLALLATTAAVALAAPASNARQADTILYPWATYRYWVNSGKIVPDPQDQLLVVKNGKSADETTAIVTFQFDENTRGKTCQLLFDLWDRDVSTGTQKLDVFTYSDPPTGAQKFSADDAARLASLKSRNNHVGRIRVPKPGSATWEQSYQGWPTIPCPAGQLIGVEFVGVGDRVEVRWDIGVTGPRFKVLG</sequence>
<accession>A0A9P8VWC1</accession>
<evidence type="ECO:0000313" key="3">
    <source>
        <dbReference type="Proteomes" id="UP000777438"/>
    </source>
</evidence>
<comment type="caution">
    <text evidence="2">The sequence shown here is derived from an EMBL/GenBank/DDBJ whole genome shotgun (WGS) entry which is preliminary data.</text>
</comment>
<evidence type="ECO:0000313" key="2">
    <source>
        <dbReference type="EMBL" id="KAH6880410.1"/>
    </source>
</evidence>
<organism evidence="2 3">
    <name type="scientific">Thelonectria olida</name>
    <dbReference type="NCBI Taxonomy" id="1576542"/>
    <lineage>
        <taxon>Eukaryota</taxon>
        <taxon>Fungi</taxon>
        <taxon>Dikarya</taxon>
        <taxon>Ascomycota</taxon>
        <taxon>Pezizomycotina</taxon>
        <taxon>Sordariomycetes</taxon>
        <taxon>Hypocreomycetidae</taxon>
        <taxon>Hypocreales</taxon>
        <taxon>Nectriaceae</taxon>
        <taxon>Thelonectria</taxon>
    </lineage>
</organism>
<protein>
    <recommendedName>
        <fullName evidence="4">Ubiquitin 3 binding protein But2 C-terminal domain-containing protein</fullName>
    </recommendedName>
</protein>
<feature type="signal peptide" evidence="1">
    <location>
        <begin position="1"/>
        <end position="16"/>
    </location>
</feature>